<dbReference type="Pfam" id="PF04832">
    <property type="entry name" value="SOUL"/>
    <property type="match status" value="1"/>
</dbReference>
<evidence type="ECO:0000313" key="1">
    <source>
        <dbReference type="EMBL" id="MBB6228607.1"/>
    </source>
</evidence>
<dbReference type="PANTHER" id="PTHR11220">
    <property type="entry name" value="HEME-BINDING PROTEIN-RELATED"/>
    <property type="match status" value="1"/>
</dbReference>
<keyword evidence="2" id="KW-1185">Reference proteome</keyword>
<reference evidence="1 2" key="1">
    <citation type="submission" date="2020-08" db="EMBL/GenBank/DDBJ databases">
        <title>Genomic Encyclopedia of Type Strains, Phase IV (KMG-IV): sequencing the most valuable type-strain genomes for metagenomic binning, comparative biology and taxonomic classification.</title>
        <authorList>
            <person name="Goeker M."/>
        </authorList>
    </citation>
    <scope>NUCLEOTIDE SEQUENCE [LARGE SCALE GENOMIC DNA]</scope>
    <source>
        <strain evidence="1 2">DSM 102189</strain>
    </source>
</reference>
<protein>
    <recommendedName>
        <fullName evidence="3">Heme-binding protein</fullName>
    </recommendedName>
</protein>
<dbReference type="SUPFAM" id="SSF55136">
    <property type="entry name" value="Probable bacterial effector-binding domain"/>
    <property type="match status" value="1"/>
</dbReference>
<dbReference type="Proteomes" id="UP000538147">
    <property type="component" value="Unassembled WGS sequence"/>
</dbReference>
<dbReference type="AlphaFoldDB" id="A0A841L7M3"/>
<dbReference type="EMBL" id="JACIIV010000021">
    <property type="protein sequence ID" value="MBB6228607.1"/>
    <property type="molecule type" value="Genomic_DNA"/>
</dbReference>
<dbReference type="InterPro" id="IPR006917">
    <property type="entry name" value="SOUL_heme-bd"/>
</dbReference>
<name>A0A841L7M3_9SPHN</name>
<dbReference type="RefSeq" id="WP_184201255.1">
    <property type="nucleotide sequence ID" value="NZ_JACIIV010000021.1"/>
</dbReference>
<evidence type="ECO:0008006" key="3">
    <source>
        <dbReference type="Google" id="ProtNLM"/>
    </source>
</evidence>
<organism evidence="1 2">
    <name type="scientific">Polymorphobacter multimanifer</name>
    <dbReference type="NCBI Taxonomy" id="1070431"/>
    <lineage>
        <taxon>Bacteria</taxon>
        <taxon>Pseudomonadati</taxon>
        <taxon>Pseudomonadota</taxon>
        <taxon>Alphaproteobacteria</taxon>
        <taxon>Sphingomonadales</taxon>
        <taxon>Sphingosinicellaceae</taxon>
        <taxon>Polymorphobacter</taxon>
    </lineage>
</organism>
<evidence type="ECO:0000313" key="2">
    <source>
        <dbReference type="Proteomes" id="UP000538147"/>
    </source>
</evidence>
<accession>A0A841L7M3</accession>
<sequence>MATEEPPFTVHLAKGNFEVRDYPALVAAEVSVPGDRKDAASKGFRLLAGYIFGGNTAKRSIAMTAPVTQAAASEKIAMTAPVMQIGGNGTWVIRFIMPRGSTLETLPKPNNPAVRLRGLAPARVAVVKFSGLARQDDVDARTAALSQFVKAQNLQVIGPPSLAQYDPPWTLWFMRRNEVMLPVAR</sequence>
<comment type="caution">
    <text evidence="1">The sequence shown here is derived from an EMBL/GenBank/DDBJ whole genome shotgun (WGS) entry which is preliminary data.</text>
</comment>
<gene>
    <name evidence="1" type="ORF">FHS79_002797</name>
</gene>
<dbReference type="Gene3D" id="3.20.80.10">
    <property type="entry name" value="Regulatory factor, effector binding domain"/>
    <property type="match status" value="1"/>
</dbReference>
<proteinExistence type="predicted"/>
<dbReference type="PANTHER" id="PTHR11220:SF58">
    <property type="entry name" value="SOUL HEME-BINDING FAMILY PROTEIN"/>
    <property type="match status" value="1"/>
</dbReference>
<dbReference type="InterPro" id="IPR011256">
    <property type="entry name" value="Reg_factor_effector_dom_sf"/>
</dbReference>